<dbReference type="AlphaFoldDB" id="A0A1H3WQM7"/>
<feature type="chain" id="PRO_5011598647" evidence="1">
    <location>
        <begin position="25"/>
        <end position="282"/>
    </location>
</feature>
<keyword evidence="4" id="KW-1185">Reference proteome</keyword>
<evidence type="ECO:0000256" key="1">
    <source>
        <dbReference type="SAM" id="SignalP"/>
    </source>
</evidence>
<dbReference type="EMBL" id="FNQF01000002">
    <property type="protein sequence ID" value="SDZ89071.1"/>
    <property type="molecule type" value="Genomic_DNA"/>
</dbReference>
<dbReference type="RefSeq" id="WP_093239050.1">
    <property type="nucleotide sequence ID" value="NZ_FNQF01000002.1"/>
</dbReference>
<feature type="domain" description="Putative auto-transporter adhesin head GIN" evidence="2">
    <location>
        <begin position="49"/>
        <end position="167"/>
    </location>
</feature>
<evidence type="ECO:0000313" key="4">
    <source>
        <dbReference type="Proteomes" id="UP000198820"/>
    </source>
</evidence>
<dbReference type="PROSITE" id="PS51257">
    <property type="entry name" value="PROKAR_LIPOPROTEIN"/>
    <property type="match status" value="1"/>
</dbReference>
<dbReference type="Gene3D" id="2.160.20.120">
    <property type="match status" value="1"/>
</dbReference>
<feature type="signal peptide" evidence="1">
    <location>
        <begin position="1"/>
        <end position="24"/>
    </location>
</feature>
<dbReference type="Proteomes" id="UP000198820">
    <property type="component" value="Unassembled WGS sequence"/>
</dbReference>
<sequence>MIQILKYALYAVLAFSLFSCQTVSKITGNEKIDGAGPVISKEIAINQLEEIDISNSWEVKLIKSSTSKVIIKTHQNIIDLSEITTDKNMFKISFQEQIGEVDQKTIEIHYTQHLESIDLSATANLSADDEVSLDQLDIDLSSASKLKLKVRTKSLSIETSSSSTADLQIQSNKLEIDASSGSRVTAKINGKSITAEASSGSSIKLNGSATILKSSTSSGSEINAADLNVKKIIASASSGSSQKLFPLKSLDAKASSGSSIKYLNTPDQIKISKSSGGSVKSQ</sequence>
<evidence type="ECO:0000259" key="2">
    <source>
        <dbReference type="Pfam" id="PF10988"/>
    </source>
</evidence>
<reference evidence="3 4" key="1">
    <citation type="submission" date="2016-10" db="EMBL/GenBank/DDBJ databases">
        <authorList>
            <person name="de Groot N.N."/>
        </authorList>
    </citation>
    <scope>NUCLEOTIDE SEQUENCE [LARGE SCALE GENOMIC DNA]</scope>
    <source>
        <strain evidence="3 4">DSM 23581</strain>
    </source>
</reference>
<dbReference type="InterPro" id="IPR021255">
    <property type="entry name" value="DUF2807"/>
</dbReference>
<feature type="domain" description="Putative auto-transporter adhesin head GIN" evidence="2">
    <location>
        <begin position="168"/>
        <end position="266"/>
    </location>
</feature>
<proteinExistence type="predicted"/>
<keyword evidence="1" id="KW-0732">Signal</keyword>
<name>A0A1H3WQM7_9FLAO</name>
<accession>A0A1H3WQM7</accession>
<protein>
    <submittedName>
        <fullName evidence="3">Putative auto-transporter adhesin, head GIN domain</fullName>
    </submittedName>
</protein>
<evidence type="ECO:0000313" key="3">
    <source>
        <dbReference type="EMBL" id="SDZ89071.1"/>
    </source>
</evidence>
<gene>
    <name evidence="3" type="ORF">SAMN05421540_10291</name>
</gene>
<dbReference type="Pfam" id="PF10988">
    <property type="entry name" value="DUF2807"/>
    <property type="match status" value="2"/>
</dbReference>
<organism evidence="3 4">
    <name type="scientific">Psychroflexus halocasei</name>
    <dbReference type="NCBI Taxonomy" id="908615"/>
    <lineage>
        <taxon>Bacteria</taxon>
        <taxon>Pseudomonadati</taxon>
        <taxon>Bacteroidota</taxon>
        <taxon>Flavobacteriia</taxon>
        <taxon>Flavobacteriales</taxon>
        <taxon>Flavobacteriaceae</taxon>
        <taxon>Psychroflexus</taxon>
    </lineage>
</organism>
<dbReference type="STRING" id="908615.SAMN05421540_10291"/>